<evidence type="ECO:0000256" key="1">
    <source>
        <dbReference type="ARBA" id="ARBA00005755"/>
    </source>
</evidence>
<evidence type="ECO:0000256" key="8">
    <source>
        <dbReference type="ARBA" id="ARBA00049244"/>
    </source>
</evidence>
<keyword evidence="5" id="KW-0235">DNA replication</keyword>
<feature type="domain" description="DNA-directed DNA polymerase family B mitochondria/virus" evidence="9">
    <location>
        <begin position="474"/>
        <end position="654"/>
    </location>
</feature>
<dbReference type="Pfam" id="PF03175">
    <property type="entry name" value="DNA_pol_B_2"/>
    <property type="match status" value="2"/>
</dbReference>
<dbReference type="InterPro" id="IPR004868">
    <property type="entry name" value="DNA-dir_DNA_pol_B_mt/vir"/>
</dbReference>
<organism evidence="10 11">
    <name type="scientific">Porites lobata</name>
    <dbReference type="NCBI Taxonomy" id="104759"/>
    <lineage>
        <taxon>Eukaryota</taxon>
        <taxon>Metazoa</taxon>
        <taxon>Cnidaria</taxon>
        <taxon>Anthozoa</taxon>
        <taxon>Hexacorallia</taxon>
        <taxon>Scleractinia</taxon>
        <taxon>Fungiina</taxon>
        <taxon>Poritidae</taxon>
        <taxon>Porites</taxon>
    </lineage>
</organism>
<sequence length="1146" mass="130750">MQPIGRRRRWRNVVERAQFNAQLRQLRDPGPGDNIGMALTEALHQAIETELDREQRPAHHFVNFAITAHGFTHAYQTANFTVGEFLQRTARLDEMLATLAGKLNSNEAFNPDRGFQVDVVFVSMPGPGSGRHKQRNVGRLCLDRVNKKKRCIVPIRNRDTLCCARAIVTMRAYCHKDQGVDGFRDWDNFKRGRPVQQRQAQALHQQAGVAEGPCGIPELRQFQHALGSHYQLLVMTRMKPFFLIFKGPDAPHQIRLLKSNDHFDGCTSFPAFVNRSYYCLDCERGFNTDDRSHHTCQGRRCSACERFDCPEYVRGTRPTEYCSLCHRKFYGPQCKRYHEVSHQCQSIKCCTKCQAQYTVVRHQRHQCGYTKCSVCQEWVPIQDHKCYIQPAVEPEETEPTEEGGGRMVAPPPPLFVYADFEAMQNAEGVFVANLLCYSSSAETTIHVLDGEDCALQFLRDLDDLTDVPDCEGEREILVVFHNLKGFDGMFILHELYQQQREVVDQLTVGAKVLSFKSGPLKFIDSLCFLPMPLASFPSTFNLTELKKGFFPHLFNTPDHQQYVGRIPDLEFYDPDGMMAKKKDELTRWHADQVRRNVTFNFQQDMIDYCKSDVALLKAGCEAFQEEFEQQAGFNPMAKCITIASACNLYWRKHHLTPDTIAVEPLAGWRGAQVNQSLKALQWLYYQEHLLPKEGASADRIRHVRNGGEQSIRTSVDRHFVDGYDPVTRTVYEFHGCLYHGCPRCYPRRNAKHYATPDRSVEELYLATLAKRQALLRVGYTVIEMWECEWDQLVDTDEAVQRFLASFDLVAPLEPREAFFGGRTGAVALHAVAGEGEEIRYVDVTSLYPWVNKNCPYPIGHPRIITQPADQSLESYFGVATVDILPPTGLFHPVLPVRSGNKLTFPLCRACVQSEQAQPMLTRTHYCPHSDADRTLRGTWCTPELVKAVEKGVQDNAVKGTKTNIFIAAFTTCHARLKLYESLDTLQQQVLYYDTDSVVYKWRPGQPSIATGDFLGDMTDELDGDVITEFVSGGAKNYGYQTRGGKVVCKVRGFTLNVRGSAILNFQTMKENILSELDSPRDSRRNLNITNPYYFKRDLEQKQIQVVPRVKQYGLVFDKRVIEVATRSSYPYGYERIGNELDLLLDL</sequence>
<dbReference type="PANTHER" id="PTHR33568">
    <property type="entry name" value="DNA POLYMERASE"/>
    <property type="match status" value="1"/>
</dbReference>
<evidence type="ECO:0000256" key="4">
    <source>
        <dbReference type="ARBA" id="ARBA00022695"/>
    </source>
</evidence>
<proteinExistence type="inferred from homology"/>
<dbReference type="Proteomes" id="UP001159405">
    <property type="component" value="Unassembled WGS sequence"/>
</dbReference>
<keyword evidence="3" id="KW-0808">Transferase</keyword>
<evidence type="ECO:0000256" key="6">
    <source>
        <dbReference type="ARBA" id="ARBA00022932"/>
    </source>
</evidence>
<keyword evidence="4" id="KW-0548">Nucleotidyltransferase</keyword>
<dbReference type="EMBL" id="CALNXK010000159">
    <property type="protein sequence ID" value="CAH3170896.1"/>
    <property type="molecule type" value="Genomic_DNA"/>
</dbReference>
<gene>
    <name evidence="10" type="ORF">PLOB_00011046</name>
</gene>
<dbReference type="Gene3D" id="3.90.1600.10">
    <property type="entry name" value="Palm domain of DNA polymerase"/>
    <property type="match status" value="1"/>
</dbReference>
<evidence type="ECO:0000256" key="3">
    <source>
        <dbReference type="ARBA" id="ARBA00022679"/>
    </source>
</evidence>
<evidence type="ECO:0000256" key="7">
    <source>
        <dbReference type="ARBA" id="ARBA00023125"/>
    </source>
</evidence>
<dbReference type="Gene3D" id="3.30.420.10">
    <property type="entry name" value="Ribonuclease H-like superfamily/Ribonuclease H"/>
    <property type="match status" value="1"/>
</dbReference>
<keyword evidence="11" id="KW-1185">Reference proteome</keyword>
<dbReference type="InterPro" id="IPR043502">
    <property type="entry name" value="DNA/RNA_pol_sf"/>
</dbReference>
<dbReference type="EC" id="2.7.7.7" evidence="2"/>
<comment type="similarity">
    <text evidence="1">Belongs to the DNA polymerase type-B family.</text>
</comment>
<evidence type="ECO:0000313" key="11">
    <source>
        <dbReference type="Proteomes" id="UP001159405"/>
    </source>
</evidence>
<evidence type="ECO:0000259" key="9">
    <source>
        <dbReference type="Pfam" id="PF03175"/>
    </source>
</evidence>
<dbReference type="SUPFAM" id="SSF53098">
    <property type="entry name" value="Ribonuclease H-like"/>
    <property type="match status" value="1"/>
</dbReference>
<dbReference type="InterPro" id="IPR023211">
    <property type="entry name" value="DNA_pol_palm_dom_sf"/>
</dbReference>
<reference evidence="10 11" key="1">
    <citation type="submission" date="2022-05" db="EMBL/GenBank/DDBJ databases">
        <authorList>
            <consortium name="Genoscope - CEA"/>
            <person name="William W."/>
        </authorList>
    </citation>
    <scope>NUCLEOTIDE SEQUENCE [LARGE SCALE GENOMIC DNA]</scope>
</reference>
<name>A0ABN8QXH0_9CNID</name>
<evidence type="ECO:0000256" key="2">
    <source>
        <dbReference type="ARBA" id="ARBA00012417"/>
    </source>
</evidence>
<dbReference type="PANTHER" id="PTHR33568:SF3">
    <property type="entry name" value="DNA-DIRECTED DNA POLYMERASE"/>
    <property type="match status" value="1"/>
</dbReference>
<feature type="domain" description="DNA-directed DNA polymerase family B mitochondria/virus" evidence="9">
    <location>
        <begin position="815"/>
        <end position="905"/>
    </location>
</feature>
<evidence type="ECO:0000313" key="10">
    <source>
        <dbReference type="EMBL" id="CAH3170896.1"/>
    </source>
</evidence>
<dbReference type="Gene3D" id="3.40.960.10">
    <property type="entry name" value="VSR Endonuclease"/>
    <property type="match status" value="1"/>
</dbReference>
<comment type="catalytic activity">
    <reaction evidence="8">
        <text>DNA(n) + a 2'-deoxyribonucleoside 5'-triphosphate = DNA(n+1) + diphosphate</text>
        <dbReference type="Rhea" id="RHEA:22508"/>
        <dbReference type="Rhea" id="RHEA-COMP:17339"/>
        <dbReference type="Rhea" id="RHEA-COMP:17340"/>
        <dbReference type="ChEBI" id="CHEBI:33019"/>
        <dbReference type="ChEBI" id="CHEBI:61560"/>
        <dbReference type="ChEBI" id="CHEBI:173112"/>
        <dbReference type="EC" id="2.7.7.7"/>
    </reaction>
</comment>
<dbReference type="SUPFAM" id="SSF56672">
    <property type="entry name" value="DNA/RNA polymerases"/>
    <property type="match status" value="1"/>
</dbReference>
<comment type="caution">
    <text evidence="10">The sequence shown here is derived from an EMBL/GenBank/DDBJ whole genome shotgun (WGS) entry which is preliminary data.</text>
</comment>
<accession>A0ABN8QXH0</accession>
<protein>
    <recommendedName>
        <fullName evidence="2">DNA-directed DNA polymerase</fullName>
        <ecNumber evidence="2">2.7.7.7</ecNumber>
    </recommendedName>
</protein>
<keyword evidence="6" id="KW-0239">DNA-directed DNA polymerase</keyword>
<keyword evidence="7" id="KW-0238">DNA-binding</keyword>
<evidence type="ECO:0000256" key="5">
    <source>
        <dbReference type="ARBA" id="ARBA00022705"/>
    </source>
</evidence>
<dbReference type="InterPro" id="IPR012337">
    <property type="entry name" value="RNaseH-like_sf"/>
</dbReference>
<dbReference type="InterPro" id="IPR036397">
    <property type="entry name" value="RNaseH_sf"/>
</dbReference>